<name>A0ACC0MYY6_RHOML</name>
<evidence type="ECO:0000313" key="2">
    <source>
        <dbReference type="Proteomes" id="UP001062846"/>
    </source>
</evidence>
<gene>
    <name evidence="1" type="ORF">RHMOL_Rhmol07G0044400</name>
</gene>
<comment type="caution">
    <text evidence="1">The sequence shown here is derived from an EMBL/GenBank/DDBJ whole genome shotgun (WGS) entry which is preliminary data.</text>
</comment>
<proteinExistence type="predicted"/>
<reference evidence="1" key="1">
    <citation type="submission" date="2022-02" db="EMBL/GenBank/DDBJ databases">
        <title>Plant Genome Project.</title>
        <authorList>
            <person name="Zhang R.-G."/>
        </authorList>
    </citation>
    <scope>NUCLEOTIDE SEQUENCE</scope>
    <source>
        <strain evidence="1">AT1</strain>
    </source>
</reference>
<sequence length="506" mass="52884">MAMAMAAVLLLFFLVAPTVHSLQYNVTWNLKINYNAWAAGKTFTIGDTLVFTYTTEHAVDVVDQTEYASCNSWNALYSYTGGQTAISLATPGPMYFLCPIQGHCQAGMKLGITVVAVAAAASPTAPTTTPTPTSTTTPTTPKPPASPTTRTTPPPTSTTTPKPQPPASTTTPTSTPSPSPSFSPSPTVTSPSGSPSSGPSPKTSTSPVITAAASSPKSSSGAGGMIGNMGSLVAICNCFPPLGFPSLGGEASPPPPGRFFPSLLFLSPLSLICFFLLPLLALAAALSFRFSELSSHRLGSSPGLTLLLPNGVVVLLVAVVALGVGLVYAWRLFAVGVEVLLSGLGFVFFCRFWLLVADGGFMVAAVAVRVQRCCGDDGVLGGFRAEMGWRAVMYLGRRLVEARRRLSDKAVLVPRVSGNDVVAARPCTDDRGDRDGQWQLAVDTAAIGVSVDGGSLIERLASGRFRSLTIHDSWDEKIGAVPVAQVIELPLRSGRRLSIKIVHSSL</sequence>
<keyword evidence="2" id="KW-1185">Reference proteome</keyword>
<accession>A0ACC0MYY6</accession>
<organism evidence="1 2">
    <name type="scientific">Rhododendron molle</name>
    <name type="common">Chinese azalea</name>
    <name type="synonym">Azalea mollis</name>
    <dbReference type="NCBI Taxonomy" id="49168"/>
    <lineage>
        <taxon>Eukaryota</taxon>
        <taxon>Viridiplantae</taxon>
        <taxon>Streptophyta</taxon>
        <taxon>Embryophyta</taxon>
        <taxon>Tracheophyta</taxon>
        <taxon>Spermatophyta</taxon>
        <taxon>Magnoliopsida</taxon>
        <taxon>eudicotyledons</taxon>
        <taxon>Gunneridae</taxon>
        <taxon>Pentapetalae</taxon>
        <taxon>asterids</taxon>
        <taxon>Ericales</taxon>
        <taxon>Ericaceae</taxon>
        <taxon>Ericoideae</taxon>
        <taxon>Rhodoreae</taxon>
        <taxon>Rhododendron</taxon>
    </lineage>
</organism>
<dbReference type="Proteomes" id="UP001062846">
    <property type="component" value="Chromosome 7"/>
</dbReference>
<dbReference type="EMBL" id="CM046394">
    <property type="protein sequence ID" value="KAI8545498.1"/>
    <property type="molecule type" value="Genomic_DNA"/>
</dbReference>
<protein>
    <submittedName>
        <fullName evidence="1">Uncharacterized protein</fullName>
    </submittedName>
</protein>
<evidence type="ECO:0000313" key="1">
    <source>
        <dbReference type="EMBL" id="KAI8545498.1"/>
    </source>
</evidence>